<dbReference type="Pfam" id="PF13673">
    <property type="entry name" value="Acetyltransf_10"/>
    <property type="match status" value="1"/>
</dbReference>
<proteinExistence type="predicted"/>
<dbReference type="PROSITE" id="PS51186">
    <property type="entry name" value="GNAT"/>
    <property type="match status" value="1"/>
</dbReference>
<dbReference type="InterPro" id="IPR039143">
    <property type="entry name" value="GNPNAT1-like"/>
</dbReference>
<dbReference type="RefSeq" id="WP_187717126.1">
    <property type="nucleotide sequence ID" value="NZ_JACTAH010000001.1"/>
</dbReference>
<protein>
    <submittedName>
        <fullName evidence="2">GNAT family N-acetyltransferase</fullName>
    </submittedName>
</protein>
<sequence length="144" mass="15480">MEDALSLRIVDWPEAEALVMPLREAVFVVEQGVPAELERDEFDAVSRHAVAQDTNGAVIATGRLLPDGHVGRMAVAANARGRGVGGRVLEALVAEAGVRGLAEVVLNAQLQAEAFYRRHGFVPEGGVFLDAGIEHRCMRRPCRG</sequence>
<dbReference type="CDD" id="cd04301">
    <property type="entry name" value="NAT_SF"/>
    <property type="match status" value="1"/>
</dbReference>
<dbReference type="SUPFAM" id="SSF55729">
    <property type="entry name" value="Acyl-CoA N-acyltransferases (Nat)"/>
    <property type="match status" value="1"/>
</dbReference>
<dbReference type="InterPro" id="IPR000182">
    <property type="entry name" value="GNAT_dom"/>
</dbReference>
<comment type="caution">
    <text evidence="2">The sequence shown here is derived from an EMBL/GenBank/DDBJ whole genome shotgun (WGS) entry which is preliminary data.</text>
</comment>
<dbReference type="Gene3D" id="3.40.630.30">
    <property type="match status" value="1"/>
</dbReference>
<feature type="domain" description="N-acetyltransferase" evidence="1">
    <location>
        <begin position="5"/>
        <end position="143"/>
    </location>
</feature>
<dbReference type="InterPro" id="IPR016181">
    <property type="entry name" value="Acyl_CoA_acyltransferase"/>
</dbReference>
<gene>
    <name evidence="2" type="ORF">IFO67_05535</name>
</gene>
<dbReference type="Proteomes" id="UP000603602">
    <property type="component" value="Unassembled WGS sequence"/>
</dbReference>
<evidence type="ECO:0000259" key="1">
    <source>
        <dbReference type="PROSITE" id="PS51186"/>
    </source>
</evidence>
<organism evidence="2 3">
    <name type="scientific">Thauera sedimentorum</name>
    <dbReference type="NCBI Taxonomy" id="2767595"/>
    <lineage>
        <taxon>Bacteria</taxon>
        <taxon>Pseudomonadati</taxon>
        <taxon>Pseudomonadota</taxon>
        <taxon>Betaproteobacteria</taxon>
        <taxon>Rhodocyclales</taxon>
        <taxon>Zoogloeaceae</taxon>
        <taxon>Thauera</taxon>
    </lineage>
</organism>
<dbReference type="PANTHER" id="PTHR13355:SF11">
    <property type="entry name" value="GLUCOSAMINE 6-PHOSPHATE N-ACETYLTRANSFERASE"/>
    <property type="match status" value="1"/>
</dbReference>
<accession>A0ABR9B7I9</accession>
<evidence type="ECO:0000313" key="3">
    <source>
        <dbReference type="Proteomes" id="UP000603602"/>
    </source>
</evidence>
<dbReference type="PANTHER" id="PTHR13355">
    <property type="entry name" value="GLUCOSAMINE 6-PHOSPHATE N-ACETYLTRANSFERASE"/>
    <property type="match status" value="1"/>
</dbReference>
<keyword evidence="3" id="KW-1185">Reference proteome</keyword>
<reference evidence="3" key="1">
    <citation type="submission" date="2023-07" db="EMBL/GenBank/DDBJ databases">
        <title>Thauera sp. CAU 1555 isolated from sand of Yaerae Beach.</title>
        <authorList>
            <person name="Kim W."/>
        </authorList>
    </citation>
    <scope>NUCLEOTIDE SEQUENCE [LARGE SCALE GENOMIC DNA]</scope>
    <source>
        <strain evidence="3">CAU 1555</strain>
    </source>
</reference>
<evidence type="ECO:0000313" key="2">
    <source>
        <dbReference type="EMBL" id="MBD8502337.1"/>
    </source>
</evidence>
<dbReference type="EMBL" id="JACYTO010000001">
    <property type="protein sequence ID" value="MBD8502337.1"/>
    <property type="molecule type" value="Genomic_DNA"/>
</dbReference>
<name>A0ABR9B7I9_9RHOO</name>